<organism evidence="1 2">
    <name type="scientific">Bosea rubneri</name>
    <dbReference type="NCBI Taxonomy" id="3075434"/>
    <lineage>
        <taxon>Bacteria</taxon>
        <taxon>Pseudomonadati</taxon>
        <taxon>Pseudomonadota</taxon>
        <taxon>Alphaproteobacteria</taxon>
        <taxon>Hyphomicrobiales</taxon>
        <taxon>Boseaceae</taxon>
        <taxon>Bosea</taxon>
    </lineage>
</organism>
<evidence type="ECO:0000313" key="1">
    <source>
        <dbReference type="EMBL" id="MDU0340983.1"/>
    </source>
</evidence>
<comment type="caution">
    <text evidence="1">The sequence shown here is derived from an EMBL/GenBank/DDBJ whole genome shotgun (WGS) entry which is preliminary data.</text>
</comment>
<evidence type="ECO:0000313" key="2">
    <source>
        <dbReference type="Proteomes" id="UP001254257"/>
    </source>
</evidence>
<protein>
    <submittedName>
        <fullName evidence="1">Uncharacterized protein</fullName>
    </submittedName>
</protein>
<dbReference type="Proteomes" id="UP001254257">
    <property type="component" value="Unassembled WGS sequence"/>
</dbReference>
<proteinExistence type="predicted"/>
<reference evidence="1 2" key="1">
    <citation type="submission" date="2023-09" db="EMBL/GenBank/DDBJ databases">
        <title>Whole genome shotgun sequencing (WGS) of Bosea sp. ZW T0_25, isolated from stored onions (Allium cepa).</title>
        <authorList>
            <person name="Stoll D.A."/>
            <person name="Huch M."/>
        </authorList>
    </citation>
    <scope>NUCLEOTIDE SEQUENCE [LARGE SCALE GENOMIC DNA]</scope>
    <source>
        <strain evidence="1 2">ZW T0_25</strain>
    </source>
</reference>
<dbReference type="RefSeq" id="WP_316018822.1">
    <property type="nucleotide sequence ID" value="NZ_JAWDID010000018.1"/>
</dbReference>
<keyword evidence="2" id="KW-1185">Reference proteome</keyword>
<accession>A0ABU3S864</accession>
<sequence>MHLSVAPVAIIWDGSRHVAAVWSEGARARFLAAEETGGRITLIAAGDGEDAPLSGKLPPGSRVLHAVTVPSEGESRVVAIQLDERLTPDQADPQGAGLALLRAHSDGTAGTLAIERRSLAERPQDAPETLIASGLNQVAETGAGALRLLAGPFMHPADERATLTRVTAIRNDGLTLDFSGEGSGGGVLVAHLPAAMRQARQALAQLDQDLRLAVEEELDALGATPADLRDTDATGLNRVAALRRGFRLLRPIANADGSCRLSLPDWLEEDEVLVFAEPRRQLVWIGAGEAANGAPMTIRWQDGELGAVSHRETYAASVSTGLTLGGGTGQALVVATPGAAAPLRDDLALAAGRLADGLWQATPARTAQLSLILAEIAAARAQAPADAGPFARIDARAKAPEAGSNLLEAAAALTGLDPSRADELCERTLGEQTAMLLWAVEQPKVAARACAVRLLLPAPGPETPPAETERLLGWYEEPVLPQLLGREAMTLAGQDRRAMRLLHDIAACAHQSWLDTNVVAEVEQTIAEARKRRGQRPLSNLDGLLLELRRRAQRRPLVAPALEEVARRRSELIEAGAQSGQSSALLAELGKRLGELTPGEIMLLHEHFAGLRREAAQSASAGALIGAWEKVAGLAGLAARNDRAGDALRGASRLAGTTQGFVATIDAVEGLTPALGAIEAQIGQVLGQEDTAAPHALGLRRVLGGYGRLLLADLALREADAAFAGTPFAAKALADTGDPGFGAAYRRLRAGTSDTLARYLAGAAAVSGVDHEWGAALGRATTHEPAPTGAGRENG</sequence>
<dbReference type="EMBL" id="JAWDID010000018">
    <property type="protein sequence ID" value="MDU0340983.1"/>
    <property type="molecule type" value="Genomic_DNA"/>
</dbReference>
<gene>
    <name evidence="1" type="ORF">RKE40_13865</name>
</gene>
<name>A0ABU3S864_9HYPH</name>